<dbReference type="InterPro" id="IPR029058">
    <property type="entry name" value="AB_hydrolase_fold"/>
</dbReference>
<dbReference type="GO" id="GO:0016787">
    <property type="term" value="F:hydrolase activity"/>
    <property type="evidence" value="ECO:0007669"/>
    <property type="project" value="InterPro"/>
</dbReference>
<dbReference type="Gene3D" id="3.40.50.1820">
    <property type="entry name" value="alpha/beta hydrolase"/>
    <property type="match status" value="1"/>
</dbReference>
<organism evidence="2 3">
    <name type="scientific">Actinacidiphila guanduensis</name>
    <dbReference type="NCBI Taxonomy" id="310781"/>
    <lineage>
        <taxon>Bacteria</taxon>
        <taxon>Bacillati</taxon>
        <taxon>Actinomycetota</taxon>
        <taxon>Actinomycetes</taxon>
        <taxon>Kitasatosporales</taxon>
        <taxon>Streptomycetaceae</taxon>
        <taxon>Actinacidiphila</taxon>
    </lineage>
</organism>
<dbReference type="Pfam" id="PF01738">
    <property type="entry name" value="DLH"/>
    <property type="match status" value="1"/>
</dbReference>
<accession>A0A1H0HH29</accession>
<dbReference type="RefSeq" id="WP_093785625.1">
    <property type="nucleotide sequence ID" value="NZ_FNIE01000008.1"/>
</dbReference>
<evidence type="ECO:0000313" key="3">
    <source>
        <dbReference type="Proteomes" id="UP000199341"/>
    </source>
</evidence>
<dbReference type="PANTHER" id="PTHR46623">
    <property type="entry name" value="CARBOXYMETHYLENEBUTENOLIDASE-RELATED"/>
    <property type="match status" value="1"/>
</dbReference>
<sequence length="260" mass="26973">MCFDEDAVPPVPADKDASTRSAYLELTAADGNVFGAFAAAPQDGSDTTVVILPDVRGLYGFYTELALRFAENGLGALVYDYYGRSAGTGKRAKDFPYTDHMATLTPRNIYTDLAAAVGHARSPQGGAASRVLTLGFCIGGRIAVLGAARDLDLAGVVGFYCWPAAGPDGSPGPTARAAELKSPVLALMAGDDPGIPARHVAEFEEALAAAGVDHEVVTYPGTPHSFFDAARSQYADASADAWQRVLAFARRVGAPAVGSS</sequence>
<keyword evidence="3" id="KW-1185">Reference proteome</keyword>
<protein>
    <submittedName>
        <fullName evidence="2">Carboxymethylenebutenolidase</fullName>
    </submittedName>
</protein>
<dbReference type="SUPFAM" id="SSF53474">
    <property type="entry name" value="alpha/beta-Hydrolases"/>
    <property type="match status" value="1"/>
</dbReference>
<evidence type="ECO:0000313" key="2">
    <source>
        <dbReference type="EMBL" id="SDO18400.1"/>
    </source>
</evidence>
<reference evidence="2 3" key="1">
    <citation type="submission" date="2016-10" db="EMBL/GenBank/DDBJ databases">
        <authorList>
            <person name="de Groot N.N."/>
        </authorList>
    </citation>
    <scope>NUCLEOTIDE SEQUENCE [LARGE SCALE GENOMIC DNA]</scope>
    <source>
        <strain evidence="2 3">CGMCC 4.2022</strain>
    </source>
</reference>
<dbReference type="OrthoDB" id="188362at2"/>
<dbReference type="Proteomes" id="UP000199341">
    <property type="component" value="Unassembled WGS sequence"/>
</dbReference>
<dbReference type="PANTHER" id="PTHR46623:SF6">
    <property type="entry name" value="ALPHA_BETA-HYDROLASES SUPERFAMILY PROTEIN"/>
    <property type="match status" value="1"/>
</dbReference>
<dbReference type="EMBL" id="FNIE01000008">
    <property type="protein sequence ID" value="SDO18400.1"/>
    <property type="molecule type" value="Genomic_DNA"/>
</dbReference>
<dbReference type="InterPro" id="IPR051049">
    <property type="entry name" value="Dienelactone_hydrolase-like"/>
</dbReference>
<feature type="domain" description="Dienelactone hydrolase" evidence="1">
    <location>
        <begin position="34"/>
        <end position="250"/>
    </location>
</feature>
<gene>
    <name evidence="2" type="ORF">SAMN05216259_10853</name>
</gene>
<proteinExistence type="predicted"/>
<dbReference type="STRING" id="310781.SAMN05216259_10853"/>
<dbReference type="InterPro" id="IPR002925">
    <property type="entry name" value="Dienelactn_hydro"/>
</dbReference>
<evidence type="ECO:0000259" key="1">
    <source>
        <dbReference type="Pfam" id="PF01738"/>
    </source>
</evidence>
<dbReference type="AlphaFoldDB" id="A0A1H0HH29"/>
<name>A0A1H0HH29_9ACTN</name>